<dbReference type="Pfam" id="PF07610">
    <property type="entry name" value="DUF1573"/>
    <property type="match status" value="1"/>
</dbReference>
<dbReference type="InterPro" id="IPR011467">
    <property type="entry name" value="DUF1573"/>
</dbReference>
<dbReference type="AlphaFoldDB" id="A0A1F7Z3I7"/>
<reference evidence="1 2" key="1">
    <citation type="journal article" date="2016" name="Nat. Commun.">
        <title>Thousands of microbial genomes shed light on interconnected biogeochemical processes in an aquifer system.</title>
        <authorList>
            <person name="Anantharaman K."/>
            <person name="Brown C.T."/>
            <person name="Hug L.A."/>
            <person name="Sharon I."/>
            <person name="Castelle C.J."/>
            <person name="Probst A.J."/>
            <person name="Thomas B.C."/>
            <person name="Singh A."/>
            <person name="Wilkins M.J."/>
            <person name="Karaoz U."/>
            <person name="Brodie E.L."/>
            <person name="Williams K.H."/>
            <person name="Hubbard S.S."/>
            <person name="Banfield J.F."/>
        </authorList>
    </citation>
    <scope>NUCLEOTIDE SEQUENCE [LARGE SCALE GENOMIC DNA]</scope>
</reference>
<organism evidence="1 2">
    <name type="scientific">Candidatus Woesebacteria bacterium RIFCSPHIGHO2_02_FULL_39_13</name>
    <dbReference type="NCBI Taxonomy" id="1802505"/>
    <lineage>
        <taxon>Bacteria</taxon>
        <taxon>Candidatus Woeseibacteriota</taxon>
    </lineage>
</organism>
<name>A0A1F7Z3I7_9BACT</name>
<dbReference type="InterPro" id="IPR013783">
    <property type="entry name" value="Ig-like_fold"/>
</dbReference>
<protein>
    <recommendedName>
        <fullName evidence="3">DUF1573 domain-containing protein</fullName>
    </recommendedName>
</protein>
<proteinExistence type="predicted"/>
<evidence type="ECO:0000313" key="2">
    <source>
        <dbReference type="Proteomes" id="UP000177169"/>
    </source>
</evidence>
<evidence type="ECO:0008006" key="3">
    <source>
        <dbReference type="Google" id="ProtNLM"/>
    </source>
</evidence>
<sequence>MKPLIITIGVTILLIFGFIFLQGKDNTQVESSQDSQILGDAVGIEVNPGNYDLGNVPINGGLVTKEYEIKNTTDKTLIIKKITTSCMCTKASFEIGGEATKFFGMEGHGDKNPSVNVEIGAGATGKTIVRFDPAAHGPQGAGPVDRSVFLTFSDPAGIKELKFNGVVVK</sequence>
<dbReference type="STRING" id="1802505.A3D01_03490"/>
<accession>A0A1F7Z3I7</accession>
<evidence type="ECO:0000313" key="1">
    <source>
        <dbReference type="EMBL" id="OGM33970.1"/>
    </source>
</evidence>
<dbReference type="EMBL" id="MGGR01000010">
    <property type="protein sequence ID" value="OGM33970.1"/>
    <property type="molecule type" value="Genomic_DNA"/>
</dbReference>
<dbReference type="Gene3D" id="2.60.40.10">
    <property type="entry name" value="Immunoglobulins"/>
    <property type="match status" value="1"/>
</dbReference>
<comment type="caution">
    <text evidence="1">The sequence shown here is derived from an EMBL/GenBank/DDBJ whole genome shotgun (WGS) entry which is preliminary data.</text>
</comment>
<dbReference type="Proteomes" id="UP000177169">
    <property type="component" value="Unassembled WGS sequence"/>
</dbReference>
<gene>
    <name evidence="1" type="ORF">A3D01_03490</name>
</gene>